<evidence type="ECO:0000313" key="16">
    <source>
        <dbReference type="EMBL" id="OGC39921.1"/>
    </source>
</evidence>
<keyword evidence="2 12" id="KW-0235">DNA replication</keyword>
<dbReference type="SMART" id="SM00487">
    <property type="entry name" value="DEXDc"/>
    <property type="match status" value="1"/>
</dbReference>
<keyword evidence="7 12" id="KW-0862">Zinc</keyword>
<feature type="domain" description="Helicase C-terminal" evidence="15">
    <location>
        <begin position="415"/>
        <end position="604"/>
    </location>
</feature>
<dbReference type="GO" id="GO:0006270">
    <property type="term" value="P:DNA replication initiation"/>
    <property type="evidence" value="ECO:0007669"/>
    <property type="project" value="TreeGrafter"/>
</dbReference>
<feature type="binding site" evidence="12">
    <location>
        <position position="410"/>
    </location>
    <ligand>
        <name>Zn(2+)</name>
        <dbReference type="ChEBI" id="CHEBI:29105"/>
        <label>2</label>
    </ligand>
</feature>
<dbReference type="AlphaFoldDB" id="A0A1F4U4U6"/>
<evidence type="ECO:0000256" key="8">
    <source>
        <dbReference type="ARBA" id="ARBA00022840"/>
    </source>
</evidence>
<dbReference type="GO" id="GO:0016887">
    <property type="term" value="F:ATP hydrolysis activity"/>
    <property type="evidence" value="ECO:0007669"/>
    <property type="project" value="RHEA"/>
</dbReference>
<keyword evidence="8 12" id="KW-0067">ATP-binding</keyword>
<evidence type="ECO:0000256" key="11">
    <source>
        <dbReference type="ARBA" id="ARBA00048988"/>
    </source>
</evidence>
<keyword evidence="3 12" id="KW-0479">Metal-binding</keyword>
<dbReference type="Pfam" id="PF00271">
    <property type="entry name" value="Helicase_C"/>
    <property type="match status" value="1"/>
</dbReference>
<dbReference type="SUPFAM" id="SSF52540">
    <property type="entry name" value="P-loop containing nucleoside triphosphate hydrolases"/>
    <property type="match status" value="1"/>
</dbReference>
<dbReference type="PANTHER" id="PTHR30580">
    <property type="entry name" value="PRIMOSOMAL PROTEIN N"/>
    <property type="match status" value="1"/>
</dbReference>
<dbReference type="InterPro" id="IPR041222">
    <property type="entry name" value="PriA_3primeBD"/>
</dbReference>
<dbReference type="Pfam" id="PF18074">
    <property type="entry name" value="PriA_C"/>
    <property type="match status" value="1"/>
</dbReference>
<evidence type="ECO:0000256" key="9">
    <source>
        <dbReference type="ARBA" id="ARBA00023125"/>
    </source>
</evidence>
<dbReference type="GO" id="GO:0005524">
    <property type="term" value="F:ATP binding"/>
    <property type="evidence" value="ECO:0007669"/>
    <property type="project" value="UniProtKB-UniRule"/>
</dbReference>
<dbReference type="PANTHER" id="PTHR30580:SF0">
    <property type="entry name" value="PRIMOSOMAL PROTEIN N"/>
    <property type="match status" value="1"/>
</dbReference>
<dbReference type="GO" id="GO:0008270">
    <property type="term" value="F:zinc ion binding"/>
    <property type="evidence" value="ECO:0007669"/>
    <property type="project" value="UniProtKB-UniRule"/>
</dbReference>
<dbReference type="SMART" id="SM00490">
    <property type="entry name" value="HELICc"/>
    <property type="match status" value="1"/>
</dbReference>
<dbReference type="NCBIfam" id="TIGR00595">
    <property type="entry name" value="priA"/>
    <property type="match status" value="1"/>
</dbReference>
<evidence type="ECO:0000256" key="1">
    <source>
        <dbReference type="ARBA" id="ARBA00022515"/>
    </source>
</evidence>
<dbReference type="GO" id="GO:0006310">
    <property type="term" value="P:DNA recombination"/>
    <property type="evidence" value="ECO:0007669"/>
    <property type="project" value="InterPro"/>
</dbReference>
<keyword evidence="1 12" id="KW-0639">Primosome</keyword>
<evidence type="ECO:0000259" key="15">
    <source>
        <dbReference type="PROSITE" id="PS51194"/>
    </source>
</evidence>
<dbReference type="InterPro" id="IPR011545">
    <property type="entry name" value="DEAD/DEAH_box_helicase_dom"/>
</dbReference>
<dbReference type="EC" id="5.6.2.4" evidence="12"/>
<keyword evidence="10 12" id="KW-0413">Isomerase</keyword>
<dbReference type="Pfam" id="PF00270">
    <property type="entry name" value="DEAD"/>
    <property type="match status" value="1"/>
</dbReference>
<dbReference type="InterPro" id="IPR041236">
    <property type="entry name" value="PriA_C"/>
</dbReference>
<keyword evidence="9 12" id="KW-0238">DNA-binding</keyword>
<dbReference type="EMBL" id="MEUJ01000005">
    <property type="protein sequence ID" value="OGC39921.1"/>
    <property type="molecule type" value="Genomic_DNA"/>
</dbReference>
<dbReference type="InterPro" id="IPR027417">
    <property type="entry name" value="P-loop_NTPase"/>
</dbReference>
<dbReference type="Gene3D" id="3.40.50.300">
    <property type="entry name" value="P-loop containing nucleotide triphosphate hydrolases"/>
    <property type="match status" value="2"/>
</dbReference>
<dbReference type="InterPro" id="IPR005259">
    <property type="entry name" value="PriA"/>
</dbReference>
<comment type="catalytic activity">
    <reaction evidence="12">
        <text>Couples ATP hydrolysis with the unwinding of duplex DNA by translocating in the 3'-5' direction.</text>
        <dbReference type="EC" id="5.6.2.4"/>
    </reaction>
</comment>
<feature type="binding site" evidence="12">
    <location>
        <position position="420"/>
    </location>
    <ligand>
        <name>Zn(2+)</name>
        <dbReference type="ChEBI" id="CHEBI:29105"/>
        <label>1</label>
    </ligand>
</feature>
<feature type="binding site" evidence="12">
    <location>
        <position position="389"/>
    </location>
    <ligand>
        <name>Zn(2+)</name>
        <dbReference type="ChEBI" id="CHEBI:29105"/>
        <label>2</label>
    </ligand>
</feature>
<evidence type="ECO:0000256" key="6">
    <source>
        <dbReference type="ARBA" id="ARBA00022806"/>
    </source>
</evidence>
<dbReference type="InterPro" id="IPR001650">
    <property type="entry name" value="Helicase_C-like"/>
</dbReference>
<comment type="subunit">
    <text evidence="12">Component of the replication restart primosome.</text>
</comment>
<keyword evidence="6 12" id="KW-0347">Helicase</keyword>
<evidence type="ECO:0000256" key="5">
    <source>
        <dbReference type="ARBA" id="ARBA00022801"/>
    </source>
</evidence>
<dbReference type="PROSITE" id="PS51194">
    <property type="entry name" value="HELICASE_CTER"/>
    <property type="match status" value="1"/>
</dbReference>
<feature type="region of interest" description="Disordered" evidence="13">
    <location>
        <begin position="112"/>
        <end position="133"/>
    </location>
</feature>
<dbReference type="CDD" id="cd17929">
    <property type="entry name" value="DEXHc_priA"/>
    <property type="match status" value="1"/>
</dbReference>
<comment type="function">
    <text evidence="12">Initiates the restart of stalled replication forks, which reloads the replicative helicase on sites other than the origin of replication. Recognizes and binds to abandoned replication forks and remodels them to uncover a helicase loading site. Promotes assembly of the primosome at these replication forks.</text>
</comment>
<comment type="catalytic activity">
    <reaction evidence="11 12">
        <text>ATP + H2O = ADP + phosphate + H(+)</text>
        <dbReference type="Rhea" id="RHEA:13065"/>
        <dbReference type="ChEBI" id="CHEBI:15377"/>
        <dbReference type="ChEBI" id="CHEBI:15378"/>
        <dbReference type="ChEBI" id="CHEBI:30616"/>
        <dbReference type="ChEBI" id="CHEBI:43474"/>
        <dbReference type="ChEBI" id="CHEBI:456216"/>
        <dbReference type="EC" id="5.6.2.4"/>
    </reaction>
</comment>
<accession>A0A1F4U4U6</accession>
<evidence type="ECO:0000256" key="10">
    <source>
        <dbReference type="ARBA" id="ARBA00023235"/>
    </source>
</evidence>
<dbReference type="FunFam" id="3.40.50.300:FF:000489">
    <property type="entry name" value="Primosome assembly protein PriA"/>
    <property type="match status" value="1"/>
</dbReference>
<comment type="cofactor">
    <cofactor evidence="12">
        <name>Zn(2+)</name>
        <dbReference type="ChEBI" id="CHEBI:29105"/>
    </cofactor>
    <text evidence="12">Binds 2 zinc ions per subunit.</text>
</comment>
<comment type="caution">
    <text evidence="16">The sequence shown here is derived from an EMBL/GenBank/DDBJ whole genome shotgun (WGS) entry which is preliminary data.</text>
</comment>
<feature type="binding site" evidence="12">
    <location>
        <position position="423"/>
    </location>
    <ligand>
        <name>Zn(2+)</name>
        <dbReference type="ChEBI" id="CHEBI:29105"/>
        <label>1</label>
    </ligand>
</feature>
<evidence type="ECO:0000256" key="13">
    <source>
        <dbReference type="SAM" id="MobiDB-lite"/>
    </source>
</evidence>
<dbReference type="PROSITE" id="PS51192">
    <property type="entry name" value="HELICASE_ATP_BIND_1"/>
    <property type="match status" value="1"/>
</dbReference>
<evidence type="ECO:0000313" key="17">
    <source>
        <dbReference type="Proteomes" id="UP000179242"/>
    </source>
</evidence>
<keyword evidence="5 12" id="KW-0378">Hydrolase</keyword>
<feature type="binding site" evidence="12">
    <location>
        <position position="407"/>
    </location>
    <ligand>
        <name>Zn(2+)</name>
        <dbReference type="ChEBI" id="CHEBI:29105"/>
        <label>2</label>
    </ligand>
</feature>
<evidence type="ECO:0000256" key="4">
    <source>
        <dbReference type="ARBA" id="ARBA00022741"/>
    </source>
</evidence>
<dbReference type="GO" id="GO:0043138">
    <property type="term" value="F:3'-5' DNA helicase activity"/>
    <property type="evidence" value="ECO:0007669"/>
    <property type="project" value="UniProtKB-EC"/>
</dbReference>
<dbReference type="GO" id="GO:0006269">
    <property type="term" value="P:DNA replication, synthesis of primer"/>
    <property type="evidence" value="ECO:0007669"/>
    <property type="project" value="UniProtKB-KW"/>
</dbReference>
<feature type="binding site" evidence="12">
    <location>
        <position position="380"/>
    </location>
    <ligand>
        <name>Zn(2+)</name>
        <dbReference type="ChEBI" id="CHEBI:29105"/>
        <label>1</label>
    </ligand>
</feature>
<dbReference type="GO" id="GO:0003677">
    <property type="term" value="F:DNA binding"/>
    <property type="evidence" value="ECO:0007669"/>
    <property type="project" value="UniProtKB-UniRule"/>
</dbReference>
<gene>
    <name evidence="12" type="primary">priA</name>
    <name evidence="16" type="ORF">A2438_05350</name>
</gene>
<organism evidence="16 17">
    <name type="scientific">candidate division WOR-1 bacterium RIFOXYC2_FULL_46_14</name>
    <dbReference type="NCBI Taxonomy" id="1802587"/>
    <lineage>
        <taxon>Bacteria</taxon>
        <taxon>Bacillati</taxon>
        <taxon>Saganbacteria</taxon>
    </lineage>
</organism>
<dbReference type="InterPro" id="IPR014001">
    <property type="entry name" value="Helicase_ATP-bd"/>
</dbReference>
<comment type="similarity">
    <text evidence="12">Belongs to the helicase family. PriA subfamily.</text>
</comment>
<dbReference type="InterPro" id="IPR042115">
    <property type="entry name" value="PriA_3primeBD_sf"/>
</dbReference>
<dbReference type="Pfam" id="PF17764">
    <property type="entry name" value="PriA_3primeBD"/>
    <property type="match status" value="1"/>
</dbReference>
<dbReference type="Proteomes" id="UP000179242">
    <property type="component" value="Unassembled WGS sequence"/>
</dbReference>
<dbReference type="Gene3D" id="3.40.1440.60">
    <property type="entry name" value="PriA, 3(prime) DNA-binding domain"/>
    <property type="match status" value="1"/>
</dbReference>
<evidence type="ECO:0000256" key="7">
    <source>
        <dbReference type="ARBA" id="ARBA00022833"/>
    </source>
</evidence>
<protein>
    <recommendedName>
        <fullName evidence="12">Replication restart protein PriA</fullName>
    </recommendedName>
    <alternativeName>
        <fullName evidence="12">ATP-dependent DNA helicase PriA</fullName>
        <ecNumber evidence="12">5.6.2.4</ecNumber>
    </alternativeName>
    <alternativeName>
        <fullName evidence="12">DNA 3'-5' helicase PriA</fullName>
    </alternativeName>
</protein>
<sequence length="673" mass="76187">MYAHVILSAASAQIDKIFHYGIPENIKDQVKIGSQVSIPFGKGERIGYVVGFSEKPEGGFQIKDIIAVISPRPLFNEKQLALAKWIADYYKSFQITALRLIMPPSTKQKEVRSSVRVTKPVSRPEVRSSAEQRTSNIDTGIVTDKRLTDEQNEALKKITATTNGIVLLYGITGSGKTEVYLQSIAECVKNGRQAIVLVPEIALTPQIVQRFKERFGDQLAILHSDKTMKQRDNEWWRVYNKEAPVVLGTRSALFAPLDNIGLIIMDEEYEYSYKQDKSPRYHTRTAAKKLAELHNAVLVLGSATPSIETFYKAQTKEYTLAKLSKRIDNRPLPPVEIVDLREEKGLLSKKLKEEIEKTLDRNEKIILFLNRRGFFRVSFCEKCGESIKCPNCSVPLILHEENFTLECSYCEHSISANIPCPNCQNINLSRYGLGTQRIEADITKLFKKAKVLRVDKDAVKKRGSHDDIFEKFSSGEANILIGTQMVVKGLDLAEVTLVGVINADVSLNIPDFRAAEHTFQHLTQVAGRAGRHHLPGKVIIQTFNPEHYAIKFAKEHDYDGFYEHEIKFREELFYPPFSELINIEINGEDEKSVDETVRMAKKLLEKYEGKGKTQVLGPAKAPLEKLRGNYRRQILLKGEKISNLLPVIDELGQKVILLKNSRMIVDVEPVSFL</sequence>
<evidence type="ECO:0000256" key="12">
    <source>
        <dbReference type="HAMAP-Rule" id="MF_00983"/>
    </source>
</evidence>
<dbReference type="HAMAP" id="MF_00983">
    <property type="entry name" value="PriA"/>
    <property type="match status" value="1"/>
</dbReference>
<feature type="binding site" evidence="12">
    <location>
        <position position="383"/>
    </location>
    <ligand>
        <name>Zn(2+)</name>
        <dbReference type="ChEBI" id="CHEBI:29105"/>
        <label>1</label>
    </ligand>
</feature>
<evidence type="ECO:0000259" key="14">
    <source>
        <dbReference type="PROSITE" id="PS51192"/>
    </source>
</evidence>
<dbReference type="GO" id="GO:0006302">
    <property type="term" value="P:double-strand break repair"/>
    <property type="evidence" value="ECO:0007669"/>
    <property type="project" value="InterPro"/>
</dbReference>
<name>A0A1F4U4U6_UNCSA</name>
<dbReference type="CDD" id="cd18804">
    <property type="entry name" value="SF2_C_priA"/>
    <property type="match status" value="1"/>
</dbReference>
<proteinExistence type="inferred from homology"/>
<evidence type="ECO:0000256" key="3">
    <source>
        <dbReference type="ARBA" id="ARBA00022723"/>
    </source>
</evidence>
<keyword evidence="4 12" id="KW-0547">Nucleotide-binding</keyword>
<evidence type="ECO:0000256" key="2">
    <source>
        <dbReference type="ARBA" id="ARBA00022705"/>
    </source>
</evidence>
<dbReference type="GO" id="GO:1990077">
    <property type="term" value="C:primosome complex"/>
    <property type="evidence" value="ECO:0007669"/>
    <property type="project" value="UniProtKB-UniRule"/>
</dbReference>
<feature type="binding site" evidence="12">
    <location>
        <position position="392"/>
    </location>
    <ligand>
        <name>Zn(2+)</name>
        <dbReference type="ChEBI" id="CHEBI:29105"/>
        <label>2</label>
    </ligand>
</feature>
<feature type="domain" description="Helicase ATP-binding" evidence="14">
    <location>
        <begin position="157"/>
        <end position="323"/>
    </location>
</feature>
<reference evidence="16 17" key="1">
    <citation type="journal article" date="2016" name="Nat. Commun.">
        <title>Thousands of microbial genomes shed light on interconnected biogeochemical processes in an aquifer system.</title>
        <authorList>
            <person name="Anantharaman K."/>
            <person name="Brown C.T."/>
            <person name="Hug L.A."/>
            <person name="Sharon I."/>
            <person name="Castelle C.J."/>
            <person name="Probst A.J."/>
            <person name="Thomas B.C."/>
            <person name="Singh A."/>
            <person name="Wilkins M.J."/>
            <person name="Karaoz U."/>
            <person name="Brodie E.L."/>
            <person name="Williams K.H."/>
            <person name="Hubbard S.S."/>
            <person name="Banfield J.F."/>
        </authorList>
    </citation>
    <scope>NUCLEOTIDE SEQUENCE [LARGE SCALE GENOMIC DNA]</scope>
</reference>